<dbReference type="NCBIfam" id="TIGR00526">
    <property type="entry name" value="folB_dom"/>
    <property type="match status" value="1"/>
</dbReference>
<comment type="pathway">
    <text evidence="2">Cofactor biosynthesis; tetrahydrofolate biosynthesis; 2-amino-4-hydroxy-6-hydroxymethyl-7,8-dihydropteridine diphosphate from 7,8-dihydroneopterin triphosphate: step 3/4.</text>
</comment>
<dbReference type="GO" id="GO:0046656">
    <property type="term" value="P:folic acid biosynthetic process"/>
    <property type="evidence" value="ECO:0007669"/>
    <property type="project" value="UniProtKB-KW"/>
</dbReference>
<feature type="domain" description="Dihydroneopterin aldolase/epimerase" evidence="8">
    <location>
        <begin position="3"/>
        <end position="103"/>
    </location>
</feature>
<dbReference type="Pfam" id="PF02152">
    <property type="entry name" value="FolB"/>
    <property type="match status" value="1"/>
</dbReference>
<keyword evidence="6 9" id="KW-0456">Lyase</keyword>
<dbReference type="GO" id="GO:0005737">
    <property type="term" value="C:cytoplasm"/>
    <property type="evidence" value="ECO:0007669"/>
    <property type="project" value="TreeGrafter"/>
</dbReference>
<evidence type="ECO:0000256" key="6">
    <source>
        <dbReference type="ARBA" id="ARBA00023239"/>
    </source>
</evidence>
<evidence type="ECO:0000313" key="9">
    <source>
        <dbReference type="EMBL" id="AXX86115.1"/>
    </source>
</evidence>
<dbReference type="Proteomes" id="UP000264693">
    <property type="component" value="Chromosome"/>
</dbReference>
<dbReference type="KEGG" id="amar:AMRN_0345"/>
<reference evidence="10" key="2">
    <citation type="submission" date="2017-09" db="EMBL/GenBank/DDBJ databases">
        <authorList>
            <person name="Perez-Cataluna A."/>
            <person name="Figueras M.J."/>
            <person name="Salas-Masso N."/>
        </authorList>
    </citation>
    <scope>NUCLEOTIDE SEQUENCE</scope>
    <source>
        <strain evidence="10">CECT 7727</strain>
    </source>
</reference>
<dbReference type="Proteomes" id="UP000224740">
    <property type="component" value="Unassembled WGS sequence"/>
</dbReference>
<gene>
    <name evidence="9" type="primary">folB</name>
    <name evidence="9" type="ORF">AMRN_0345</name>
    <name evidence="10" type="ORF">CPH92_05415</name>
</gene>
<dbReference type="PANTHER" id="PTHR42844:SF1">
    <property type="entry name" value="DIHYDRONEOPTERIN ALDOLASE 1-RELATED"/>
    <property type="match status" value="1"/>
</dbReference>
<evidence type="ECO:0000259" key="8">
    <source>
        <dbReference type="SMART" id="SM00905"/>
    </source>
</evidence>
<evidence type="ECO:0000313" key="11">
    <source>
        <dbReference type="Proteomes" id="UP000224740"/>
    </source>
</evidence>
<evidence type="ECO:0000313" key="12">
    <source>
        <dbReference type="Proteomes" id="UP000264693"/>
    </source>
</evidence>
<proteinExistence type="inferred from homology"/>
<comment type="similarity">
    <text evidence="3">Belongs to the DHNA family.</text>
</comment>
<dbReference type="InterPro" id="IPR043133">
    <property type="entry name" value="GTP-CH-I_C/QueF"/>
</dbReference>
<dbReference type="PANTHER" id="PTHR42844">
    <property type="entry name" value="DIHYDRONEOPTERIN ALDOLASE 1-RELATED"/>
    <property type="match status" value="1"/>
</dbReference>
<evidence type="ECO:0000256" key="2">
    <source>
        <dbReference type="ARBA" id="ARBA00005013"/>
    </source>
</evidence>
<dbReference type="EC" id="4.1.2.25" evidence="4"/>
<evidence type="ECO:0000256" key="4">
    <source>
        <dbReference type="ARBA" id="ARBA00013043"/>
    </source>
</evidence>
<reference evidence="11" key="1">
    <citation type="submission" date="2017-09" db="EMBL/GenBank/DDBJ databases">
        <title>Arcobacter canalis sp. nov., a new species isolated from a water canal contaminated with urban sewage.</title>
        <authorList>
            <person name="Perez-Cataluna A."/>
            <person name="Salas-Masso N."/>
            <person name="Figueras M.J."/>
        </authorList>
    </citation>
    <scope>NUCLEOTIDE SEQUENCE [LARGE SCALE GENOMIC DNA]</scope>
    <source>
        <strain evidence="11">CECT 7727</strain>
    </source>
</reference>
<sequence>MTIKIEDLTFDCIIGILPFEREKKQRVIINCKIKYKYKKNHFINYAHIAQDIEYIMKKKRFKLIEDALKHLKRHICDKHSVTKVKLTICKPHIIPNCKVMVSK</sequence>
<dbReference type="Gene3D" id="3.30.1130.10">
    <property type="match status" value="1"/>
</dbReference>
<dbReference type="SUPFAM" id="SSF55620">
    <property type="entry name" value="Tetrahydrobiopterin biosynthesis enzymes-like"/>
    <property type="match status" value="1"/>
</dbReference>
<comment type="catalytic activity">
    <reaction evidence="1">
        <text>7,8-dihydroneopterin = 6-hydroxymethyl-7,8-dihydropterin + glycolaldehyde</text>
        <dbReference type="Rhea" id="RHEA:10540"/>
        <dbReference type="ChEBI" id="CHEBI:17001"/>
        <dbReference type="ChEBI" id="CHEBI:17071"/>
        <dbReference type="ChEBI" id="CHEBI:44841"/>
        <dbReference type="EC" id="4.1.2.25"/>
    </reaction>
</comment>
<evidence type="ECO:0000256" key="7">
    <source>
        <dbReference type="ARBA" id="ARBA00032903"/>
    </source>
</evidence>
<dbReference type="InterPro" id="IPR006157">
    <property type="entry name" value="FolB_dom"/>
</dbReference>
<dbReference type="RefSeq" id="WP_099310725.1">
    <property type="nucleotide sequence ID" value="NZ_CP032101.1"/>
</dbReference>
<keyword evidence="5" id="KW-0289">Folate biosynthesis</keyword>
<organism evidence="9 12">
    <name type="scientific">Malaciobacter marinus</name>
    <dbReference type="NCBI Taxonomy" id="505249"/>
    <lineage>
        <taxon>Bacteria</taxon>
        <taxon>Pseudomonadati</taxon>
        <taxon>Campylobacterota</taxon>
        <taxon>Epsilonproteobacteria</taxon>
        <taxon>Campylobacterales</taxon>
        <taxon>Arcobacteraceae</taxon>
        <taxon>Malaciobacter</taxon>
    </lineage>
</organism>
<reference evidence="9 12" key="3">
    <citation type="submission" date="2018-08" db="EMBL/GenBank/DDBJ databases">
        <title>Complete genome of the Arcobacter marinus type strain JCM 15502.</title>
        <authorList>
            <person name="Miller W.G."/>
            <person name="Yee E."/>
            <person name="Huynh S."/>
            <person name="Parker C.T."/>
        </authorList>
    </citation>
    <scope>NUCLEOTIDE SEQUENCE [LARGE SCALE GENOMIC DNA]</scope>
    <source>
        <strain evidence="9 12">JCM 15502</strain>
    </source>
</reference>
<evidence type="ECO:0000256" key="5">
    <source>
        <dbReference type="ARBA" id="ARBA00022909"/>
    </source>
</evidence>
<dbReference type="GO" id="GO:0004150">
    <property type="term" value="F:dihydroneopterin aldolase activity"/>
    <property type="evidence" value="ECO:0007669"/>
    <property type="project" value="UniProtKB-EC"/>
</dbReference>
<name>A0A347THN7_9BACT</name>
<dbReference type="InterPro" id="IPR006156">
    <property type="entry name" value="Dihydroneopterin_aldolase"/>
</dbReference>
<evidence type="ECO:0000256" key="1">
    <source>
        <dbReference type="ARBA" id="ARBA00001353"/>
    </source>
</evidence>
<accession>A0A347THN7</accession>
<dbReference type="SMART" id="SM00905">
    <property type="entry name" value="FolB"/>
    <property type="match status" value="1"/>
</dbReference>
<evidence type="ECO:0000313" key="10">
    <source>
        <dbReference type="EMBL" id="PHO15709.1"/>
    </source>
</evidence>
<protein>
    <recommendedName>
        <fullName evidence="4">dihydroneopterin aldolase</fullName>
        <ecNumber evidence="4">4.1.2.25</ecNumber>
    </recommendedName>
    <alternativeName>
        <fullName evidence="7">7,8-dihydroneopterin aldolase</fullName>
    </alternativeName>
</protein>
<keyword evidence="11" id="KW-1185">Reference proteome</keyword>
<dbReference type="EMBL" id="NXAO01000021">
    <property type="protein sequence ID" value="PHO15709.1"/>
    <property type="molecule type" value="Genomic_DNA"/>
</dbReference>
<dbReference type="AlphaFoldDB" id="A0A347THN7"/>
<evidence type="ECO:0000256" key="3">
    <source>
        <dbReference type="ARBA" id="ARBA00005708"/>
    </source>
</evidence>
<dbReference type="EMBL" id="CP032101">
    <property type="protein sequence ID" value="AXX86115.1"/>
    <property type="molecule type" value="Genomic_DNA"/>
</dbReference>